<dbReference type="InterPro" id="IPR050990">
    <property type="entry name" value="UPF0237/GcvR_regulator"/>
</dbReference>
<dbReference type="SUPFAM" id="SSF55021">
    <property type="entry name" value="ACT-like"/>
    <property type="match status" value="2"/>
</dbReference>
<gene>
    <name evidence="3" type="ORF">RM544_11840</name>
</gene>
<dbReference type="PROSITE" id="PS51671">
    <property type="entry name" value="ACT"/>
    <property type="match status" value="1"/>
</dbReference>
<dbReference type="Gene3D" id="3.30.70.260">
    <property type="match status" value="2"/>
</dbReference>
<dbReference type="EMBL" id="JAVRIE010000004">
    <property type="protein sequence ID" value="MDT0583233.1"/>
    <property type="molecule type" value="Genomic_DNA"/>
</dbReference>
<dbReference type="InterPro" id="IPR045865">
    <property type="entry name" value="ACT-like_dom_sf"/>
</dbReference>
<feature type="domain" description="ACT" evidence="2">
    <location>
        <begin position="92"/>
        <end position="173"/>
    </location>
</feature>
<protein>
    <recommendedName>
        <fullName evidence="1">Glycine cleavage system transcriptional repressor</fullName>
    </recommendedName>
</protein>
<dbReference type="AlphaFoldDB" id="A0AAW8R1D5"/>
<evidence type="ECO:0000313" key="3">
    <source>
        <dbReference type="EMBL" id="MDT0583233.1"/>
    </source>
</evidence>
<evidence type="ECO:0000313" key="4">
    <source>
        <dbReference type="Proteomes" id="UP001249020"/>
    </source>
</evidence>
<keyword evidence="1" id="KW-0678">Repressor</keyword>
<sequence>MQAMVLTIVGDDQPGLVDAIAKCITDAQGNWLRSSFCQLSGQFAGFIEVMLPQEMHNELVASCHKLANLKITLVPSADLHSQADKSAQKSAIITVTGNDRRGIVSDITSTLKTFDINITEMATTCESAPNWGNLLFTARVTIAAAPELDLDKVQDAIEEITDDVMVEIAVLPSQ</sequence>
<evidence type="ECO:0000256" key="1">
    <source>
        <dbReference type="PIRNR" id="PIRNR028103"/>
    </source>
</evidence>
<dbReference type="PIRSF" id="PIRSF028103">
    <property type="entry name" value="GcvR"/>
    <property type="match status" value="1"/>
</dbReference>
<evidence type="ECO:0000259" key="2">
    <source>
        <dbReference type="PROSITE" id="PS51671"/>
    </source>
</evidence>
<dbReference type="PANTHER" id="PTHR34875">
    <property type="entry name" value="UPF0237 PROTEIN MJ1558"/>
    <property type="match status" value="1"/>
</dbReference>
<accession>A0AAW8R1D5</accession>
<comment type="subcellular location">
    <subcellularLocation>
        <location evidence="1">Cytoplasm</location>
    </subcellularLocation>
</comment>
<dbReference type="RefSeq" id="WP_311361999.1">
    <property type="nucleotide sequence ID" value="NZ_JAVRIE010000004.1"/>
</dbReference>
<keyword evidence="1" id="KW-0804">Transcription</keyword>
<proteinExistence type="predicted"/>
<organism evidence="3 4">
    <name type="scientific">Brumicola blandensis</name>
    <dbReference type="NCBI Taxonomy" id="3075611"/>
    <lineage>
        <taxon>Bacteria</taxon>
        <taxon>Pseudomonadati</taxon>
        <taxon>Pseudomonadota</taxon>
        <taxon>Gammaproteobacteria</taxon>
        <taxon>Alteromonadales</taxon>
        <taxon>Alteromonadaceae</taxon>
        <taxon>Brumicola</taxon>
    </lineage>
</organism>
<reference evidence="3 4" key="1">
    <citation type="submission" date="2023-09" db="EMBL/GenBank/DDBJ databases">
        <authorList>
            <person name="Rey-Velasco X."/>
        </authorList>
    </citation>
    <scope>NUCLEOTIDE SEQUENCE [LARGE SCALE GENOMIC DNA]</scope>
    <source>
        <strain evidence="3 4">W409</strain>
    </source>
</reference>
<dbReference type="PANTHER" id="PTHR34875:SF6">
    <property type="entry name" value="UPF0237 PROTEIN MJ1558"/>
    <property type="match status" value="1"/>
</dbReference>
<name>A0AAW8R1D5_9ALTE</name>
<keyword evidence="1" id="KW-0963">Cytoplasm</keyword>
<keyword evidence="4" id="KW-1185">Reference proteome</keyword>
<dbReference type="GO" id="GO:0005737">
    <property type="term" value="C:cytoplasm"/>
    <property type="evidence" value="ECO:0007669"/>
    <property type="project" value="UniProtKB-SubCell"/>
</dbReference>
<comment type="caution">
    <text evidence="3">The sequence shown here is derived from an EMBL/GenBank/DDBJ whole genome shotgun (WGS) entry which is preliminary data.</text>
</comment>
<dbReference type="Pfam" id="PF13740">
    <property type="entry name" value="ACT_6"/>
    <property type="match status" value="2"/>
</dbReference>
<dbReference type="InterPro" id="IPR016867">
    <property type="entry name" value="GcvR"/>
</dbReference>
<dbReference type="Proteomes" id="UP001249020">
    <property type="component" value="Unassembled WGS sequence"/>
</dbReference>
<dbReference type="InterPro" id="IPR002912">
    <property type="entry name" value="ACT_dom"/>
</dbReference>
<dbReference type="CDD" id="cd04869">
    <property type="entry name" value="ACT_GcvR_2"/>
    <property type="match status" value="1"/>
</dbReference>
<dbReference type="GO" id="GO:0006355">
    <property type="term" value="P:regulation of DNA-templated transcription"/>
    <property type="evidence" value="ECO:0007669"/>
    <property type="project" value="UniProtKB-UniRule"/>
</dbReference>